<dbReference type="RefSeq" id="WP_058599020.1">
    <property type="nucleotide sequence ID" value="NZ_LDQA01000010.1"/>
</dbReference>
<name>A0A175RUV4_9HYPH</name>
<dbReference type="AlphaFoldDB" id="A0A175RUV4"/>
<feature type="compositionally biased region" description="Low complexity" evidence="1">
    <location>
        <begin position="45"/>
        <end position="62"/>
    </location>
</feature>
<reference evidence="2 3" key="1">
    <citation type="journal article" date="2016" name="Front. Microbiol.">
        <title>Genomic Resource of Rice Seed Associated Bacteria.</title>
        <authorList>
            <person name="Midha S."/>
            <person name="Bansal K."/>
            <person name="Sharma S."/>
            <person name="Kumar N."/>
            <person name="Patil P.P."/>
            <person name="Chaudhry V."/>
            <person name="Patil P.B."/>
        </authorList>
    </citation>
    <scope>NUCLEOTIDE SEQUENCE [LARGE SCALE GENOMIC DNA]</scope>
    <source>
        <strain evidence="2 3">NS365</strain>
    </source>
</reference>
<dbReference type="Proteomes" id="UP000078529">
    <property type="component" value="Unassembled WGS sequence"/>
</dbReference>
<evidence type="ECO:0000313" key="3">
    <source>
        <dbReference type="Proteomes" id="UP000078529"/>
    </source>
</evidence>
<dbReference type="EMBL" id="LDQA01000010">
    <property type="protein sequence ID" value="KTR07490.1"/>
    <property type="molecule type" value="Genomic_DNA"/>
</dbReference>
<accession>A0A175RUV4</accession>
<keyword evidence="3" id="KW-1185">Reference proteome</keyword>
<gene>
    <name evidence="2" type="ORF">NS365_04180</name>
</gene>
<dbReference type="PATRIC" id="fig|401562.4.peg.351"/>
<sequence>MSVKARALWGFQHGAESVRAGDTIDVEPETFDKLKENGLVEKDGGSASLPAASGSGAPNASAIDLDGMSVPELRDFAATKGIDLGEATKKAEVQAAIKAGLAAAPEA</sequence>
<feature type="region of interest" description="Disordered" evidence="1">
    <location>
        <begin position="37"/>
        <end position="64"/>
    </location>
</feature>
<organism evidence="2 3">
    <name type="scientific">Aureimonas ureilytica</name>
    <dbReference type="NCBI Taxonomy" id="401562"/>
    <lineage>
        <taxon>Bacteria</taxon>
        <taxon>Pseudomonadati</taxon>
        <taxon>Pseudomonadota</taxon>
        <taxon>Alphaproteobacteria</taxon>
        <taxon>Hyphomicrobiales</taxon>
        <taxon>Aurantimonadaceae</taxon>
        <taxon>Aureimonas</taxon>
    </lineage>
</organism>
<proteinExistence type="predicted"/>
<comment type="caution">
    <text evidence="2">The sequence shown here is derived from an EMBL/GenBank/DDBJ whole genome shotgun (WGS) entry which is preliminary data.</text>
</comment>
<protein>
    <submittedName>
        <fullName evidence="2">Uncharacterized protein</fullName>
    </submittedName>
</protein>
<evidence type="ECO:0000313" key="2">
    <source>
        <dbReference type="EMBL" id="KTR07490.1"/>
    </source>
</evidence>
<evidence type="ECO:0000256" key="1">
    <source>
        <dbReference type="SAM" id="MobiDB-lite"/>
    </source>
</evidence>